<feature type="transmembrane region" description="Helical" evidence="2">
    <location>
        <begin position="140"/>
        <end position="162"/>
    </location>
</feature>
<reference evidence="3 4" key="1">
    <citation type="submission" date="2020-08" db="EMBL/GenBank/DDBJ databases">
        <title>Sequencing the genomes of 1000 actinobacteria strains.</title>
        <authorList>
            <person name="Klenk H.-P."/>
        </authorList>
    </citation>
    <scope>NUCLEOTIDE SEQUENCE [LARGE SCALE GENOMIC DNA]</scope>
    <source>
        <strain evidence="3 4">DSM 11053</strain>
    </source>
</reference>
<dbReference type="RefSeq" id="WP_183340530.1">
    <property type="nucleotide sequence ID" value="NZ_JACHZG010000001.1"/>
</dbReference>
<name>A0A7W5P965_9ACTN</name>
<dbReference type="PANTHER" id="PTHR41282:SF1">
    <property type="entry name" value="CONSERVED TRANSMEMBRANE PROTEIN-RELATED"/>
    <property type="match status" value="1"/>
</dbReference>
<feature type="transmembrane region" description="Helical" evidence="2">
    <location>
        <begin position="114"/>
        <end position="134"/>
    </location>
</feature>
<feature type="transmembrane region" description="Helical" evidence="2">
    <location>
        <begin position="87"/>
        <end position="107"/>
    </location>
</feature>
<keyword evidence="2" id="KW-0472">Membrane</keyword>
<organism evidence="3 4">
    <name type="scientific">Microlunatus antarcticus</name>
    <dbReference type="NCBI Taxonomy" id="53388"/>
    <lineage>
        <taxon>Bacteria</taxon>
        <taxon>Bacillati</taxon>
        <taxon>Actinomycetota</taxon>
        <taxon>Actinomycetes</taxon>
        <taxon>Propionibacteriales</taxon>
        <taxon>Propionibacteriaceae</taxon>
        <taxon>Microlunatus</taxon>
    </lineage>
</organism>
<feature type="transmembrane region" description="Helical" evidence="2">
    <location>
        <begin position="174"/>
        <end position="192"/>
    </location>
</feature>
<feature type="region of interest" description="Disordered" evidence="1">
    <location>
        <begin position="30"/>
        <end position="49"/>
    </location>
</feature>
<evidence type="ECO:0000313" key="4">
    <source>
        <dbReference type="Proteomes" id="UP000565572"/>
    </source>
</evidence>
<dbReference type="Proteomes" id="UP000565572">
    <property type="component" value="Unassembled WGS sequence"/>
</dbReference>
<dbReference type="AlphaFoldDB" id="A0A7W5P965"/>
<dbReference type="PANTHER" id="PTHR41282">
    <property type="entry name" value="CONSERVED TRANSMEMBRANE PROTEIN-RELATED"/>
    <property type="match status" value="1"/>
</dbReference>
<proteinExistence type="predicted"/>
<keyword evidence="4" id="KW-1185">Reference proteome</keyword>
<sequence>MLRSSNPILSKKDAFTPAAPQYGQQPYQGCPGQGGGFGGPQDPRSNASQTVQGRMTLDDVITKTAVTIAVLVITAALAWNFVPDSLYFPAMILSALVGFGVVLLVSFRRVVSPALVVLYAAIEGVFIGMISKVFESVYTGIVAQAVVATFVAAGVTLAAYKFFNIRVTAKFTKIVFISTAAFAGLMLVNFIFSLVTGSGGLRSGITGPVSGLSLLVSAVAIVLAVLNLILDFDYVERGVEMGAPASESWRAAFGLTVTMVWLYIELLRLISYIRR</sequence>
<keyword evidence="2" id="KW-0812">Transmembrane</keyword>
<dbReference type="PIRSF" id="PIRSF009160">
    <property type="entry name" value="UCP009160"/>
    <property type="match status" value="1"/>
</dbReference>
<dbReference type="InterPro" id="IPR010539">
    <property type="entry name" value="BaxI_1-like"/>
</dbReference>
<evidence type="ECO:0000313" key="3">
    <source>
        <dbReference type="EMBL" id="MBB3328581.1"/>
    </source>
</evidence>
<evidence type="ECO:0000256" key="2">
    <source>
        <dbReference type="SAM" id="Phobius"/>
    </source>
</evidence>
<dbReference type="Pfam" id="PF12811">
    <property type="entry name" value="BaxI_1"/>
    <property type="match status" value="1"/>
</dbReference>
<dbReference type="EMBL" id="JACHZG010000001">
    <property type="protein sequence ID" value="MBB3328581.1"/>
    <property type="molecule type" value="Genomic_DNA"/>
</dbReference>
<keyword evidence="2" id="KW-1133">Transmembrane helix</keyword>
<feature type="transmembrane region" description="Helical" evidence="2">
    <location>
        <begin position="251"/>
        <end position="273"/>
    </location>
</feature>
<comment type="caution">
    <text evidence="3">The sequence shown here is derived from an EMBL/GenBank/DDBJ whole genome shotgun (WGS) entry which is preliminary data.</text>
</comment>
<gene>
    <name evidence="3" type="ORF">FHX39_003525</name>
</gene>
<evidence type="ECO:0000256" key="1">
    <source>
        <dbReference type="SAM" id="MobiDB-lite"/>
    </source>
</evidence>
<accession>A0A7W5P965</accession>
<feature type="transmembrane region" description="Helical" evidence="2">
    <location>
        <begin position="212"/>
        <end position="230"/>
    </location>
</feature>
<protein>
    <submittedName>
        <fullName evidence="3">Putative YccA/Bax inhibitor family protein</fullName>
    </submittedName>
</protein>
<feature type="transmembrane region" description="Helical" evidence="2">
    <location>
        <begin position="60"/>
        <end position="81"/>
    </location>
</feature>